<feature type="compositionally biased region" description="Low complexity" evidence="1">
    <location>
        <begin position="203"/>
        <end position="229"/>
    </location>
</feature>
<dbReference type="EMBL" id="JACVVK020000232">
    <property type="protein sequence ID" value="KAK7483129.1"/>
    <property type="molecule type" value="Genomic_DNA"/>
</dbReference>
<feature type="compositionally biased region" description="Low complexity" evidence="1">
    <location>
        <begin position="638"/>
        <end position="649"/>
    </location>
</feature>
<accession>A0ABD0K708</accession>
<reference evidence="3 4" key="1">
    <citation type="journal article" date="2023" name="Sci. Data">
        <title>Genome assembly of the Korean intertidal mud-creeper Batillaria attramentaria.</title>
        <authorList>
            <person name="Patra A.K."/>
            <person name="Ho P.T."/>
            <person name="Jun S."/>
            <person name="Lee S.J."/>
            <person name="Kim Y."/>
            <person name="Won Y.J."/>
        </authorList>
    </citation>
    <scope>NUCLEOTIDE SEQUENCE [LARGE SCALE GENOMIC DNA]</scope>
    <source>
        <strain evidence="3">Wonlab-2016</strain>
    </source>
</reference>
<protein>
    <recommendedName>
        <fullName evidence="2">J domain-containing protein</fullName>
    </recommendedName>
</protein>
<dbReference type="PRINTS" id="PR00625">
    <property type="entry name" value="JDOMAIN"/>
</dbReference>
<feature type="region of interest" description="Disordered" evidence="1">
    <location>
        <begin position="414"/>
        <end position="844"/>
    </location>
</feature>
<dbReference type="SMART" id="SM00271">
    <property type="entry name" value="DnaJ"/>
    <property type="match status" value="1"/>
</dbReference>
<feature type="compositionally biased region" description="Basic and acidic residues" evidence="1">
    <location>
        <begin position="249"/>
        <end position="259"/>
    </location>
</feature>
<dbReference type="InterPro" id="IPR001623">
    <property type="entry name" value="DnaJ_domain"/>
</dbReference>
<feature type="compositionally biased region" description="Polar residues" evidence="1">
    <location>
        <begin position="594"/>
        <end position="612"/>
    </location>
</feature>
<evidence type="ECO:0000313" key="4">
    <source>
        <dbReference type="Proteomes" id="UP001519460"/>
    </source>
</evidence>
<feature type="compositionally biased region" description="Low complexity" evidence="1">
    <location>
        <begin position="727"/>
        <end position="745"/>
    </location>
</feature>
<feature type="compositionally biased region" description="Polar residues" evidence="1">
    <location>
        <begin position="185"/>
        <end position="202"/>
    </location>
</feature>
<evidence type="ECO:0000256" key="1">
    <source>
        <dbReference type="SAM" id="MobiDB-lite"/>
    </source>
</evidence>
<dbReference type="Proteomes" id="UP001519460">
    <property type="component" value="Unassembled WGS sequence"/>
</dbReference>
<dbReference type="CDD" id="cd06257">
    <property type="entry name" value="DnaJ"/>
    <property type="match status" value="1"/>
</dbReference>
<dbReference type="SUPFAM" id="SSF46565">
    <property type="entry name" value="Chaperone J-domain"/>
    <property type="match status" value="1"/>
</dbReference>
<feature type="compositionally biased region" description="Low complexity" evidence="1">
    <location>
        <begin position="546"/>
        <end position="556"/>
    </location>
</feature>
<feature type="compositionally biased region" description="Pro residues" evidence="1">
    <location>
        <begin position="712"/>
        <end position="726"/>
    </location>
</feature>
<dbReference type="Pfam" id="PF00226">
    <property type="entry name" value="DnaJ"/>
    <property type="match status" value="1"/>
</dbReference>
<proteinExistence type="predicted"/>
<dbReference type="PANTHER" id="PTHR44743:SF10">
    <property type="entry name" value="J DOMAIN-CONTAINING PROTEIN"/>
    <property type="match status" value="1"/>
</dbReference>
<evidence type="ECO:0000259" key="2">
    <source>
        <dbReference type="PROSITE" id="PS50076"/>
    </source>
</evidence>
<gene>
    <name evidence="3" type="ORF">BaRGS_00025625</name>
</gene>
<organism evidence="3 4">
    <name type="scientific">Batillaria attramentaria</name>
    <dbReference type="NCBI Taxonomy" id="370345"/>
    <lineage>
        <taxon>Eukaryota</taxon>
        <taxon>Metazoa</taxon>
        <taxon>Spiralia</taxon>
        <taxon>Lophotrochozoa</taxon>
        <taxon>Mollusca</taxon>
        <taxon>Gastropoda</taxon>
        <taxon>Caenogastropoda</taxon>
        <taxon>Sorbeoconcha</taxon>
        <taxon>Cerithioidea</taxon>
        <taxon>Batillariidae</taxon>
        <taxon>Batillaria</taxon>
    </lineage>
</organism>
<comment type="caution">
    <text evidence="3">The sequence shown here is derived from an EMBL/GenBank/DDBJ whole genome shotgun (WGS) entry which is preliminary data.</text>
</comment>
<feature type="domain" description="J" evidence="2">
    <location>
        <begin position="10"/>
        <end position="76"/>
    </location>
</feature>
<evidence type="ECO:0000313" key="3">
    <source>
        <dbReference type="EMBL" id="KAK7483129.1"/>
    </source>
</evidence>
<feature type="compositionally biased region" description="Low complexity" evidence="1">
    <location>
        <begin position="162"/>
        <end position="184"/>
    </location>
</feature>
<feature type="region of interest" description="Disordered" evidence="1">
    <location>
        <begin position="154"/>
        <end position="368"/>
    </location>
</feature>
<feature type="compositionally biased region" description="Polar residues" evidence="1">
    <location>
        <begin position="557"/>
        <end position="579"/>
    </location>
</feature>
<dbReference type="InterPro" id="IPR036869">
    <property type="entry name" value="J_dom_sf"/>
</dbReference>
<dbReference type="AlphaFoldDB" id="A0ABD0K708"/>
<dbReference type="PANTHER" id="PTHR44743">
    <property type="entry name" value="PUTATIVE, EXPRESSED-RELATED"/>
    <property type="match status" value="1"/>
</dbReference>
<dbReference type="Gene3D" id="1.10.287.110">
    <property type="entry name" value="DnaJ domain"/>
    <property type="match status" value="1"/>
</dbReference>
<feature type="compositionally biased region" description="Pro residues" evidence="1">
    <location>
        <begin position="680"/>
        <end position="695"/>
    </location>
</feature>
<dbReference type="PROSITE" id="PS50076">
    <property type="entry name" value="DNAJ_2"/>
    <property type="match status" value="1"/>
</dbReference>
<sequence length="844" mass="91410">MDDHFREKAKCLEILGLEASASDDDIKRAYRAQALKYHPDKNKSEDATERFQEIQYAYKYLQEGPSLLQHHYDDSSDDEDGIPRFHNNITSMDDLRIRGLVLRDHRTFLIRLATTILPMMKMMRLHFTASGAHQQQVLQQEVEVEGLQGQLVPQPQAEHPAARPAPTAAAAANASDRNASSTDNFPTMSSSNWGKKNGASNGSSAKAPADSSTPASASTSNTSQASAAQESEEKDKASANKRSHSSDSQAKKSSDETSDSKGASADTQPSKPAKKSKQQLREEQRKRDEEAAQIAKELEEKMRLDKERKARKEAARLEKERQEEEKRKQQEEEEIARMAEKLREEERRKEEEAAKKAKEQEEERERQRLLAEFESGIFMDATGDFLTKDTTGVGNIKMKTVNYTSSGYDTQDWNTGEMPGFQQARGSFRGGRGRGRGGRGRGGQGQGPFQGRPPYADTDGPSMSFGPENLQQPPPQHPFSGGSHMPFSAPGAGVPPGFSAPPPGRGGYGFPGNRGNSHTNVRGAYSGPGGAPPGFRPQGRGGSGYPGNSSSYPGNSHASQQRASNGGATQEFGNSSFSGAQRGHIPNRAAGSPRDTQTFANSNMSQNSSLSPGGSGLTRSWADEVSDEIFSQQGGQFSPSGHSSRSSVSPETRYEDASRNSQPRQGPGPSRGAFNSWATPPKPLNRPGFPFPTGHPPMQGGPGPNPYFRGPAPMPSSNMPPQPHPMSPHSAPSPTSPDQRPRPSFTSPPPNFSPPKPNMEPGLFAGPNQPRFLVPPRPPTQWMTGVNPPAGFGVRPGGVTLQRPSIPPFGNKNDAEAKNFPPRMPVPVSTGGRSRYNELDDIDD</sequence>
<feature type="compositionally biased region" description="Basic and acidic residues" evidence="1">
    <location>
        <begin position="279"/>
        <end position="368"/>
    </location>
</feature>
<feature type="compositionally biased region" description="Pro residues" evidence="1">
    <location>
        <begin position="746"/>
        <end position="758"/>
    </location>
</feature>
<name>A0ABD0K708_9CAEN</name>
<keyword evidence="4" id="KW-1185">Reference proteome</keyword>